<sequence length="632" mass="69333">MPTLSIVNFNIVCATLGGFITVFGLVSYLLKEKFYLSEALISLVAGLIFSPHATNLVRPLDYALGSQEDLDTVTLYFTRLVLGVQLVLAGVQLPSKYLQKEWRPLSLLLGPAMCGMWICTSLLIWGLVPDISFLFALAVGACVTPTDPILSNSIVKGKFADKNIPRELQKIIVAESGANDGLGYPFLFLPLYLIKYTGEGGAGQTGGAAKAMGYWFGETWGYTIILSVVYGAVVGWIAKELLHWAEERKYVDRESFLVFAITLALFIVGTVGMIGSDDVLACFIAGNVFTWDDWFRLETLDDSLQPTIDMLLNVSIFMWFGAICPWYEFAHNSVVPIYRLIPLGILVLLLRRLPVVLAMHKKIHQIEELRQALFVGFFGPIGVSAIFYLYVSLEFLRELTVNGVIREDAQKLSEIMNVVIWFIAICSMIVHGISIPLGKLGFYLPRTISAAISSDRVSPSVTTATDIDEPEPFHVREHAENEGRHLSSLLHRRAGGSSTGTLARPLVKVGQTIKADVNRAHGEAATAASALAIDPKPDRQDRQDRQGRASVDGMMDGKVISGPTDPRRIGRAMNRTAGTAGHAGIADAMQLDQVMSRTNGSGSTTPSVPQPSHHRTIRFPDEEMSMSRERIA</sequence>
<comment type="caution">
    <text evidence="1">The sequence shown here is derived from an EMBL/GenBank/DDBJ whole genome shotgun (WGS) entry which is preliminary data.</text>
</comment>
<evidence type="ECO:0000313" key="2">
    <source>
        <dbReference type="Proteomes" id="UP001320706"/>
    </source>
</evidence>
<proteinExistence type="predicted"/>
<evidence type="ECO:0000313" key="1">
    <source>
        <dbReference type="EMBL" id="KAK8200874.1"/>
    </source>
</evidence>
<dbReference type="Proteomes" id="UP001320706">
    <property type="component" value="Unassembled WGS sequence"/>
</dbReference>
<organism evidence="1 2">
    <name type="scientific">Zalaria obscura</name>
    <dbReference type="NCBI Taxonomy" id="2024903"/>
    <lineage>
        <taxon>Eukaryota</taxon>
        <taxon>Fungi</taxon>
        <taxon>Dikarya</taxon>
        <taxon>Ascomycota</taxon>
        <taxon>Pezizomycotina</taxon>
        <taxon>Dothideomycetes</taxon>
        <taxon>Dothideomycetidae</taxon>
        <taxon>Dothideales</taxon>
        <taxon>Zalariaceae</taxon>
        <taxon>Zalaria</taxon>
    </lineage>
</organism>
<accession>A0ACC3S868</accession>
<protein>
    <submittedName>
        <fullName evidence="1">Uncharacterized protein</fullName>
    </submittedName>
</protein>
<name>A0ACC3S868_9PEZI</name>
<keyword evidence="2" id="KW-1185">Reference proteome</keyword>
<gene>
    <name evidence="1" type="ORF">M8818_006191</name>
</gene>
<reference evidence="1" key="1">
    <citation type="submission" date="2024-02" db="EMBL/GenBank/DDBJ databases">
        <title>Metagenome Assembled Genome of Zalaria obscura JY119.</title>
        <authorList>
            <person name="Vighnesh L."/>
            <person name="Jagadeeshwari U."/>
            <person name="Venkata Ramana C."/>
            <person name="Sasikala C."/>
        </authorList>
    </citation>
    <scope>NUCLEOTIDE SEQUENCE</scope>
    <source>
        <strain evidence="1">JY119</strain>
    </source>
</reference>
<dbReference type="EMBL" id="JAMKPW020000038">
    <property type="protein sequence ID" value="KAK8200874.1"/>
    <property type="molecule type" value="Genomic_DNA"/>
</dbReference>